<dbReference type="Pfam" id="PF00437">
    <property type="entry name" value="T2SSE"/>
    <property type="match status" value="1"/>
</dbReference>
<dbReference type="PANTHER" id="PTHR30258:SF2">
    <property type="entry name" value="COMG OPERON PROTEIN 1"/>
    <property type="match status" value="1"/>
</dbReference>
<keyword evidence="4" id="KW-0067">ATP-binding</keyword>
<dbReference type="SMART" id="SM00382">
    <property type="entry name" value="AAA"/>
    <property type="match status" value="1"/>
</dbReference>
<dbReference type="Gene3D" id="3.30.300.160">
    <property type="entry name" value="Type II secretion system, protein E, N-terminal domain"/>
    <property type="match status" value="1"/>
</dbReference>
<keyword evidence="6" id="KW-1278">Translocase</keyword>
<keyword evidence="5" id="KW-0653">Protein transport</keyword>
<organism evidence="11 12">
    <name type="scientific">Sumerlaea chitinivorans</name>
    <dbReference type="NCBI Taxonomy" id="2250252"/>
    <lineage>
        <taxon>Bacteria</taxon>
        <taxon>Candidatus Sumerlaeota</taxon>
        <taxon>Candidatus Sumerlaeia</taxon>
        <taxon>Candidatus Sumerlaeales</taxon>
        <taxon>Candidatus Sumerlaeaceae</taxon>
        <taxon>Candidatus Sumerlaea</taxon>
    </lineage>
</organism>
<dbReference type="InterPro" id="IPR007831">
    <property type="entry name" value="T2SS_GspE_N"/>
</dbReference>
<comment type="catalytic activity">
    <reaction evidence="8">
        <text>ATP + H2O + cellular proteinSide 1 = ADP + phosphate + cellular proteinSide 2.</text>
        <dbReference type="EC" id="7.4.2.8"/>
    </reaction>
</comment>
<feature type="domain" description="Bacterial type II secretion system protein E" evidence="10">
    <location>
        <begin position="465"/>
        <end position="479"/>
    </location>
</feature>
<dbReference type="InterPro" id="IPR037257">
    <property type="entry name" value="T2SS_E_N_sf"/>
</dbReference>
<sequence>MSFLKKFIPGKSDEPAKPSNGETQGKGVSSAKLPDPAAKPEAKPSASTGGQTTRMRAIPNAPPDELAARTGSQKQRLVPQEEEARKTVGSAFAPQGEEAGKLRAAPEQPSVPDLAVSPEADMLEILSEQAGLKYIKLGDVPKTWITPELLRMIPAEIARTYTVFPIQYRAEDRTIVVAISDPLNVRIVDDLRLFLMDQNVRDVEAVVANEEEIVDYINLYYGVGDKTLDQMVEEFEAEDTSTGLEQREGTYDLSDIEKIAQEAPIIRFCNLLLLQAIKDRASDLHIEPFSNALRIRYRVDGVLREIPSPPKSWQTGIISRFKVMAGMDISESRRPQDGRIKLTVEGREIDMRVSTLPVAHGEGMAMRILDKNMALLGVQQIGMMPDVLEQFMKVVERPNGIILVTGPTGSGKTTTLYAALNEINSPTEKIITTEDPVEYQLDGLVQVNINPNVGLTFAAALRAILRQDPDIILVGEVRDVETAQIAIQASLTGHLVFSTLHTNSAAGAVTRLIDMGVEPFLITSSLEAVIGQRLVRLICPICKRPYDPLPEELAEFATTREEVADITFFHGEGCAECAETGYKGRIGIFELLRVTDEIRDLILERATTDQIQDTAIRQGMKTMRQDGWLKICLGITTFEEVCKHTPRESRESIRMQMETLLKQTVEEAGGELHTGKPAERPKVGMAEIEKEAAPAGSEPWSGEVGMRARDAGDATQAPLPPTP</sequence>
<dbReference type="GO" id="GO:0008564">
    <property type="term" value="F:protein-exporting ATPase activity"/>
    <property type="evidence" value="ECO:0007669"/>
    <property type="project" value="UniProtKB-EC"/>
</dbReference>
<keyword evidence="2" id="KW-0813">Transport</keyword>
<dbReference type="EC" id="7.4.2.8" evidence="7"/>
<dbReference type="FunFam" id="3.40.50.300:FF:000398">
    <property type="entry name" value="Type IV pilus assembly ATPase PilB"/>
    <property type="match status" value="1"/>
</dbReference>
<dbReference type="SUPFAM" id="SSF52540">
    <property type="entry name" value="P-loop containing nucleoside triphosphate hydrolases"/>
    <property type="match status" value="1"/>
</dbReference>
<gene>
    <name evidence="11" type="ORF">BRCON_1913</name>
</gene>
<accession>A0A2Z4Y663</accession>
<evidence type="ECO:0000256" key="8">
    <source>
        <dbReference type="ARBA" id="ARBA00034006"/>
    </source>
</evidence>
<dbReference type="PROSITE" id="PS00662">
    <property type="entry name" value="T2SP_E"/>
    <property type="match status" value="1"/>
</dbReference>
<dbReference type="InterPro" id="IPR027417">
    <property type="entry name" value="P-loop_NTPase"/>
</dbReference>
<dbReference type="SUPFAM" id="SSF160246">
    <property type="entry name" value="EspE N-terminal domain-like"/>
    <property type="match status" value="1"/>
</dbReference>
<dbReference type="KEGG" id="schv:BRCON_1913"/>
<dbReference type="GO" id="GO:0016887">
    <property type="term" value="F:ATP hydrolysis activity"/>
    <property type="evidence" value="ECO:0007669"/>
    <property type="project" value="TreeGrafter"/>
</dbReference>
<evidence type="ECO:0000256" key="4">
    <source>
        <dbReference type="ARBA" id="ARBA00022840"/>
    </source>
</evidence>
<dbReference type="Proteomes" id="UP000262583">
    <property type="component" value="Chromosome"/>
</dbReference>
<protein>
    <recommendedName>
        <fullName evidence="7">protein-secreting ATPase</fullName>
        <ecNumber evidence="7">7.4.2.8</ecNumber>
    </recommendedName>
</protein>
<proteinExistence type="inferred from homology"/>
<feature type="region of interest" description="Disordered" evidence="9">
    <location>
        <begin position="689"/>
        <end position="723"/>
    </location>
</feature>
<evidence type="ECO:0000313" key="12">
    <source>
        <dbReference type="Proteomes" id="UP000262583"/>
    </source>
</evidence>
<evidence type="ECO:0000256" key="2">
    <source>
        <dbReference type="ARBA" id="ARBA00022448"/>
    </source>
</evidence>
<dbReference type="AlphaFoldDB" id="A0A2Z4Y663"/>
<name>A0A2Z4Y663_SUMC1</name>
<comment type="similarity">
    <text evidence="1">Belongs to the GSP E family.</text>
</comment>
<dbReference type="CDD" id="cd01129">
    <property type="entry name" value="PulE-GspE-like"/>
    <property type="match status" value="1"/>
</dbReference>
<evidence type="ECO:0000256" key="5">
    <source>
        <dbReference type="ARBA" id="ARBA00022927"/>
    </source>
</evidence>
<evidence type="ECO:0000259" key="10">
    <source>
        <dbReference type="PROSITE" id="PS00662"/>
    </source>
</evidence>
<reference evidence="11 12" key="1">
    <citation type="submission" date="2018-05" db="EMBL/GenBank/DDBJ databases">
        <title>A metagenomic window into the 2 km-deep terrestrial subsurface aquifer revealed taxonomically and functionally diverse microbial community comprising novel uncultured bacterial lineages.</title>
        <authorList>
            <person name="Kadnikov V.V."/>
            <person name="Mardanov A.V."/>
            <person name="Beletsky A.V."/>
            <person name="Banks D."/>
            <person name="Pimenov N.V."/>
            <person name="Frank Y.A."/>
            <person name="Karnachuk O.V."/>
            <person name="Ravin N.V."/>
        </authorList>
    </citation>
    <scope>NUCLEOTIDE SEQUENCE [LARGE SCALE GENOMIC DNA]</scope>
    <source>
        <strain evidence="11">BY</strain>
    </source>
</reference>
<dbReference type="EMBL" id="CP030759">
    <property type="protein sequence ID" value="AXA36690.1"/>
    <property type="molecule type" value="Genomic_DNA"/>
</dbReference>
<dbReference type="InterPro" id="IPR013369">
    <property type="entry name" value="T2SS_GspE"/>
</dbReference>
<dbReference type="Pfam" id="PF05157">
    <property type="entry name" value="MshEN"/>
    <property type="match status" value="1"/>
</dbReference>
<dbReference type="PANTHER" id="PTHR30258">
    <property type="entry name" value="TYPE II SECRETION SYSTEM PROTEIN GSPE-RELATED"/>
    <property type="match status" value="1"/>
</dbReference>
<evidence type="ECO:0000256" key="6">
    <source>
        <dbReference type="ARBA" id="ARBA00022967"/>
    </source>
</evidence>
<evidence type="ECO:0000256" key="7">
    <source>
        <dbReference type="ARBA" id="ARBA00024382"/>
    </source>
</evidence>
<dbReference type="GO" id="GO:0005524">
    <property type="term" value="F:ATP binding"/>
    <property type="evidence" value="ECO:0007669"/>
    <property type="project" value="UniProtKB-KW"/>
</dbReference>
<evidence type="ECO:0000313" key="11">
    <source>
        <dbReference type="EMBL" id="AXA36690.1"/>
    </source>
</evidence>
<dbReference type="Gene3D" id="3.30.450.90">
    <property type="match status" value="1"/>
</dbReference>
<dbReference type="InterPro" id="IPR003593">
    <property type="entry name" value="AAA+_ATPase"/>
</dbReference>
<dbReference type="FunFam" id="3.30.450.90:FF:000001">
    <property type="entry name" value="Type II secretion system ATPase GspE"/>
    <property type="match status" value="1"/>
</dbReference>
<evidence type="ECO:0000256" key="3">
    <source>
        <dbReference type="ARBA" id="ARBA00022741"/>
    </source>
</evidence>
<dbReference type="GO" id="GO:0005886">
    <property type="term" value="C:plasma membrane"/>
    <property type="evidence" value="ECO:0007669"/>
    <property type="project" value="TreeGrafter"/>
</dbReference>
<dbReference type="Gene3D" id="3.40.50.300">
    <property type="entry name" value="P-loop containing nucleotide triphosphate hydrolases"/>
    <property type="match status" value="1"/>
</dbReference>
<dbReference type="InterPro" id="IPR001482">
    <property type="entry name" value="T2SS/T4SS_dom"/>
</dbReference>
<dbReference type="NCBIfam" id="TIGR02533">
    <property type="entry name" value="type_II_gspE"/>
    <property type="match status" value="1"/>
</dbReference>
<evidence type="ECO:0000256" key="9">
    <source>
        <dbReference type="SAM" id="MobiDB-lite"/>
    </source>
</evidence>
<evidence type="ECO:0000256" key="1">
    <source>
        <dbReference type="ARBA" id="ARBA00006611"/>
    </source>
</evidence>
<keyword evidence="3" id="KW-0547">Nucleotide-binding</keyword>
<dbReference type="GO" id="GO:0015627">
    <property type="term" value="C:type II protein secretion system complex"/>
    <property type="evidence" value="ECO:0007669"/>
    <property type="project" value="InterPro"/>
</dbReference>
<dbReference type="GO" id="GO:0015628">
    <property type="term" value="P:protein secretion by the type II secretion system"/>
    <property type="evidence" value="ECO:0007669"/>
    <property type="project" value="InterPro"/>
</dbReference>
<feature type="region of interest" description="Disordered" evidence="9">
    <location>
        <begin position="1"/>
        <end position="116"/>
    </location>
</feature>